<dbReference type="Pfam" id="PF04827">
    <property type="entry name" value="Plant_tran"/>
    <property type="match status" value="1"/>
</dbReference>
<evidence type="ECO:0000256" key="2">
    <source>
        <dbReference type="ARBA" id="ARBA00022723"/>
    </source>
</evidence>
<reference evidence="8" key="2">
    <citation type="submission" date="2020-08" db="EMBL/GenBank/DDBJ databases">
        <title>Plant Genome Project.</title>
        <authorList>
            <person name="Zhang R.-G."/>
        </authorList>
    </citation>
    <scope>NUCLEOTIDE SEQUENCE</scope>
    <source>
        <strain evidence="8">Huo1</strain>
        <tissue evidence="8">Leaf</tissue>
    </source>
</reference>
<dbReference type="PROSITE" id="PS50134">
    <property type="entry name" value="ZF_TAZ"/>
    <property type="match status" value="1"/>
</dbReference>
<dbReference type="InterPro" id="IPR035898">
    <property type="entry name" value="TAZ_dom_sf"/>
</dbReference>
<evidence type="ECO:0000313" key="8">
    <source>
        <dbReference type="EMBL" id="KAG6422886.1"/>
    </source>
</evidence>
<evidence type="ECO:0000256" key="4">
    <source>
        <dbReference type="ARBA" id="ARBA00022786"/>
    </source>
</evidence>
<dbReference type="SUPFAM" id="SSF54695">
    <property type="entry name" value="POZ domain"/>
    <property type="match status" value="1"/>
</dbReference>
<comment type="caution">
    <text evidence="8">The sequence shown here is derived from an EMBL/GenBank/DDBJ whole genome shotgun (WGS) entry which is preliminary data.</text>
</comment>
<reference evidence="8" key="1">
    <citation type="submission" date="2018-01" db="EMBL/GenBank/DDBJ databases">
        <authorList>
            <person name="Mao J.F."/>
        </authorList>
    </citation>
    <scope>NUCLEOTIDE SEQUENCE</scope>
    <source>
        <strain evidence="8">Huo1</strain>
        <tissue evidence="8">Leaf</tissue>
    </source>
</reference>
<dbReference type="Gene3D" id="1.25.40.420">
    <property type="match status" value="1"/>
</dbReference>
<dbReference type="SMART" id="SM00225">
    <property type="entry name" value="BTB"/>
    <property type="match status" value="1"/>
</dbReference>
<dbReference type="Gene3D" id="3.30.710.10">
    <property type="entry name" value="Potassium Channel Kv1.1, Chain A"/>
    <property type="match status" value="1"/>
</dbReference>
<dbReference type="SUPFAM" id="SSF57933">
    <property type="entry name" value="TAZ domain"/>
    <property type="match status" value="1"/>
</dbReference>
<dbReference type="GO" id="GO:0009725">
    <property type="term" value="P:response to hormone"/>
    <property type="evidence" value="ECO:0007669"/>
    <property type="project" value="UniProtKB-ARBA"/>
</dbReference>
<feature type="domain" description="TAZ-type" evidence="7">
    <location>
        <begin position="421"/>
        <end position="519"/>
    </location>
</feature>
<dbReference type="InterPro" id="IPR000210">
    <property type="entry name" value="BTB/POZ_dom"/>
</dbReference>
<organism evidence="8">
    <name type="scientific">Salvia splendens</name>
    <name type="common">Scarlet sage</name>
    <dbReference type="NCBI Taxonomy" id="180675"/>
    <lineage>
        <taxon>Eukaryota</taxon>
        <taxon>Viridiplantae</taxon>
        <taxon>Streptophyta</taxon>
        <taxon>Embryophyta</taxon>
        <taxon>Tracheophyta</taxon>
        <taxon>Spermatophyta</taxon>
        <taxon>Magnoliopsida</taxon>
        <taxon>eudicotyledons</taxon>
        <taxon>Gunneridae</taxon>
        <taxon>Pentapetalae</taxon>
        <taxon>asterids</taxon>
        <taxon>lamiids</taxon>
        <taxon>Lamiales</taxon>
        <taxon>Lamiaceae</taxon>
        <taxon>Nepetoideae</taxon>
        <taxon>Mentheae</taxon>
        <taxon>Salviinae</taxon>
        <taxon>Salvia</taxon>
        <taxon>Salvia subgen. Calosphace</taxon>
        <taxon>core Calosphace</taxon>
    </lineage>
</organism>
<feature type="domain" description="BTB" evidence="6">
    <location>
        <begin position="247"/>
        <end position="309"/>
    </location>
</feature>
<dbReference type="InterPro" id="IPR000197">
    <property type="entry name" value="Znf_TAZ"/>
</dbReference>
<keyword evidence="9" id="KW-1185">Reference proteome</keyword>
<sequence>MDSDDEQFQQAVDLEFQNLVAAVQREADEAEDAAEAEAAATAVPWPFYHRRFFDRDHTGADRRLIEDYFNENARYPAEIFRRCFNLRYDASGRPGLSTYQKCTMAIRQLAYAGPADMFDEYLQMGETTALQTLRQFCRGIKDIFKGEYLRKPSADDCQRLMDMHGTVHHFPGMLGSIDCMHWEWRNCPVNDRGSWALRLLRSRGRPPLLTRLSPLSRRSNRGLAASCFVPKETKDIWEKLFSEGYGADVHILTDDGSIIAAHQSVLSIASPVLRNLLQQSKIKNHVRTIRIPGVPCDAVRAFIRFLYSSCYGEEVMQKFVLHLLVLSHSYVVPSLKKVCEHTLERGWLTKENVVDVLQLSRSCDAPRLAFVCLRMVVRDFKSISATEAWKVMRRADPTLEQELVESVVEEDSRRQERLKKVEEKKVYVQLYEAMEALLHICKDGCRTIGPRDKALKGSQVACGFPACKGLEALIRHFSGCRTKVPGGCVHCKRMWQLLELHSRMCNDPDYCKVPLCRHFKVKMMQQSKKEEVKWKMLVRKVTAAKNAQKLLSFRRF</sequence>
<dbReference type="GO" id="GO:0009751">
    <property type="term" value="P:response to salicylic acid"/>
    <property type="evidence" value="ECO:0007669"/>
    <property type="project" value="UniProtKB-ARBA"/>
</dbReference>
<dbReference type="PANTHER" id="PTHR46287">
    <property type="entry name" value="BTB/POZ AND TAZ DOMAIN-CONTAINING PROTEIN 3-RELATED"/>
    <property type="match status" value="1"/>
</dbReference>
<evidence type="ECO:0000313" key="9">
    <source>
        <dbReference type="Proteomes" id="UP000298416"/>
    </source>
</evidence>
<comment type="pathway">
    <text evidence="1">Protein modification; protein ubiquitination.</text>
</comment>
<dbReference type="Proteomes" id="UP000298416">
    <property type="component" value="Unassembled WGS sequence"/>
</dbReference>
<accession>A0A8X8XYN2</accession>
<dbReference type="InterPro" id="IPR011333">
    <property type="entry name" value="SKP1/BTB/POZ_sf"/>
</dbReference>
<dbReference type="Pfam" id="PF00651">
    <property type="entry name" value="BTB"/>
    <property type="match status" value="1"/>
</dbReference>
<name>A0A8X8XYN2_SALSN</name>
<dbReference type="GO" id="GO:0006355">
    <property type="term" value="P:regulation of DNA-templated transcription"/>
    <property type="evidence" value="ECO:0007669"/>
    <property type="project" value="UniProtKB-ARBA"/>
</dbReference>
<protein>
    <submittedName>
        <fullName evidence="8">Uncharacterized protein</fullName>
    </submittedName>
</protein>
<keyword evidence="4" id="KW-0833">Ubl conjugation pathway</keyword>
<keyword evidence="5" id="KW-0862">Zinc</keyword>
<dbReference type="Pfam" id="PF02135">
    <property type="entry name" value="zf-TAZ"/>
    <property type="match status" value="1"/>
</dbReference>
<proteinExistence type="predicted"/>
<dbReference type="GO" id="GO:0008270">
    <property type="term" value="F:zinc ion binding"/>
    <property type="evidence" value="ECO:0007669"/>
    <property type="project" value="UniProtKB-KW"/>
</dbReference>
<dbReference type="InterPro" id="IPR006912">
    <property type="entry name" value="Harbinger_derived_prot"/>
</dbReference>
<dbReference type="PANTHER" id="PTHR46287:SF1">
    <property type="entry name" value="BTB_POZ AND TAZ DOMAIN-CONTAINING PROTEIN 3"/>
    <property type="match status" value="1"/>
</dbReference>
<dbReference type="Gene3D" id="1.20.1020.10">
    <property type="entry name" value="TAZ domain"/>
    <property type="match status" value="1"/>
</dbReference>
<gene>
    <name evidence="8" type="ORF">SASPL_113268</name>
</gene>
<dbReference type="GO" id="GO:0042542">
    <property type="term" value="P:response to hydrogen peroxide"/>
    <property type="evidence" value="ECO:0007669"/>
    <property type="project" value="UniProtKB-ARBA"/>
</dbReference>
<keyword evidence="3" id="KW-0863">Zinc-finger</keyword>
<keyword evidence="2" id="KW-0479">Metal-binding</keyword>
<dbReference type="InterPro" id="IPR044513">
    <property type="entry name" value="BT1/2/3/4/5"/>
</dbReference>
<evidence type="ECO:0000259" key="6">
    <source>
        <dbReference type="PROSITE" id="PS50097"/>
    </source>
</evidence>
<evidence type="ECO:0000256" key="1">
    <source>
        <dbReference type="ARBA" id="ARBA00004906"/>
    </source>
</evidence>
<dbReference type="CDD" id="cd14733">
    <property type="entry name" value="BACK"/>
    <property type="match status" value="1"/>
</dbReference>
<evidence type="ECO:0000256" key="3">
    <source>
        <dbReference type="ARBA" id="ARBA00022771"/>
    </source>
</evidence>
<dbReference type="EMBL" id="PNBA02000005">
    <property type="protein sequence ID" value="KAG6422886.1"/>
    <property type="molecule type" value="Genomic_DNA"/>
</dbReference>
<evidence type="ECO:0000256" key="5">
    <source>
        <dbReference type="ARBA" id="ARBA00022833"/>
    </source>
</evidence>
<dbReference type="GO" id="GO:0005516">
    <property type="term" value="F:calmodulin binding"/>
    <property type="evidence" value="ECO:0007669"/>
    <property type="project" value="UniProtKB-ARBA"/>
</dbReference>
<dbReference type="PROSITE" id="PS50097">
    <property type="entry name" value="BTB"/>
    <property type="match status" value="1"/>
</dbReference>
<dbReference type="SMART" id="SM00551">
    <property type="entry name" value="ZnF_TAZ"/>
    <property type="match status" value="1"/>
</dbReference>
<dbReference type="AlphaFoldDB" id="A0A8X8XYN2"/>
<dbReference type="FunFam" id="1.20.1020.10:FF:000004">
    <property type="entry name" value="BTB/POZ and TAZ domain-containing protein 2"/>
    <property type="match status" value="1"/>
</dbReference>
<dbReference type="FunFam" id="1.25.40.420:FF:000012">
    <property type="entry name" value="BTB/POZ and TAZ domain-containing protein 2"/>
    <property type="match status" value="1"/>
</dbReference>
<evidence type="ECO:0000259" key="7">
    <source>
        <dbReference type="PROSITE" id="PS50134"/>
    </source>
</evidence>